<evidence type="ECO:0000313" key="9">
    <source>
        <dbReference type="EMBL" id="CAE2298559.1"/>
    </source>
</evidence>
<reference evidence="10" key="1">
    <citation type="submission" date="2021-01" db="EMBL/GenBank/DDBJ databases">
        <authorList>
            <person name="Corre E."/>
            <person name="Pelletier E."/>
            <person name="Niang G."/>
            <person name="Scheremetjew M."/>
            <person name="Finn R."/>
            <person name="Kale V."/>
            <person name="Holt S."/>
            <person name="Cochrane G."/>
            <person name="Meng A."/>
            <person name="Brown T."/>
            <person name="Cohen L."/>
        </authorList>
    </citation>
    <scope>NUCLEOTIDE SEQUENCE</scope>
    <source>
        <strain evidence="10">SoJaBio B1-5/56/2</strain>
    </source>
</reference>
<dbReference type="PANTHER" id="PTHR45992">
    <property type="entry name" value="EUKARYOTIC ELONGATION FACTOR 2 KINASE-RELATED"/>
    <property type="match status" value="1"/>
</dbReference>
<evidence type="ECO:0000259" key="8">
    <source>
        <dbReference type="PROSITE" id="PS51158"/>
    </source>
</evidence>
<dbReference type="Pfam" id="PF09851">
    <property type="entry name" value="SHOCT"/>
    <property type="match status" value="1"/>
</dbReference>
<feature type="region of interest" description="Disordered" evidence="7">
    <location>
        <begin position="44"/>
        <end position="84"/>
    </location>
</feature>
<evidence type="ECO:0000256" key="3">
    <source>
        <dbReference type="ARBA" id="ARBA00022679"/>
    </source>
</evidence>
<dbReference type="AlphaFoldDB" id="A0A6U2Y647"/>
<evidence type="ECO:0000256" key="6">
    <source>
        <dbReference type="ARBA" id="ARBA00022840"/>
    </source>
</evidence>
<dbReference type="SUPFAM" id="SSF56112">
    <property type="entry name" value="Protein kinase-like (PK-like)"/>
    <property type="match status" value="1"/>
</dbReference>
<feature type="compositionally biased region" description="Polar residues" evidence="7">
    <location>
        <begin position="187"/>
        <end position="196"/>
    </location>
</feature>
<keyword evidence="4" id="KW-0547">Nucleotide-binding</keyword>
<dbReference type="GO" id="GO:1903013">
    <property type="term" value="P:response to differentiation-inducing factor 1"/>
    <property type="evidence" value="ECO:0007669"/>
    <property type="project" value="TreeGrafter"/>
</dbReference>
<dbReference type="Gene3D" id="3.20.200.10">
    <property type="entry name" value="MHCK/EF2 kinase"/>
    <property type="match status" value="1"/>
</dbReference>
<dbReference type="InterPro" id="IPR018649">
    <property type="entry name" value="SHOCT"/>
</dbReference>
<dbReference type="GO" id="GO:0031037">
    <property type="term" value="P:myosin II filament disassembly"/>
    <property type="evidence" value="ECO:0007669"/>
    <property type="project" value="TreeGrafter"/>
</dbReference>
<keyword evidence="5" id="KW-0418">Kinase</keyword>
<dbReference type="PANTHER" id="PTHR45992:SF2">
    <property type="entry name" value="EUKARYOTIC ELONGATION FACTOR 2 KINASE"/>
    <property type="match status" value="1"/>
</dbReference>
<comment type="similarity">
    <text evidence="1">Belongs to the protein kinase superfamily. Alpha-type protein kinase family. ALPK subfamily.</text>
</comment>
<evidence type="ECO:0000256" key="1">
    <source>
        <dbReference type="ARBA" id="ARBA00008651"/>
    </source>
</evidence>
<feature type="region of interest" description="Disordered" evidence="7">
    <location>
        <begin position="183"/>
        <end position="219"/>
    </location>
</feature>
<feature type="compositionally biased region" description="Low complexity" evidence="7">
    <location>
        <begin position="46"/>
        <end position="70"/>
    </location>
</feature>
<keyword evidence="6" id="KW-0067">ATP-binding</keyword>
<sequence>MSAGSVSQDPSWIKLNNLKELYEHGFITKEEFEERKAQIVDELTGTSSVTSSVTQSSVSNSHSRPSVTSHSRTRRRDIPKSASYLADQSYTATTEQSYTFDSDSKVAGKYLDDEVAVVARPPPDFNDIPLEKAVNHVFDPEKRKWTQRDVWVKIEGEPFAKGSMRLAFHSLIIYNPTPAQLKRSESQKLAQSPYQRSSKELQGALEDPEEETSNPPETNVLKMSIDPFEDKDTPFRDVETQMYSKQWAKRFNRYDPPKGIDFIACSILELIERPKRPICTVEQFITGPYRKHNNNYGYVSEDERNTPQAFSHFTYHASNGTMLICDIQGVGDLYTDPQIHTLNLLQQKGMTGFGGRGNLGTKGFERFLRSHRCNAICKYLRLPPVNAKEGSDDKGTLPSAPVMQYGHVDIVNVHISSRGGSNESTPLMSKVTDEISEDPVQSQQDREKELLLRKREEERICLCNIL</sequence>
<feature type="domain" description="Alpha-type protein kinase" evidence="8">
    <location>
        <begin position="137"/>
        <end position="385"/>
    </location>
</feature>
<dbReference type="CDD" id="cd16968">
    <property type="entry name" value="Alpha_kinase_MHCK_like"/>
    <property type="match status" value="1"/>
</dbReference>
<dbReference type="EMBL" id="HBKR01012349">
    <property type="protein sequence ID" value="CAE2298579.1"/>
    <property type="molecule type" value="Transcribed_RNA"/>
</dbReference>
<protein>
    <recommendedName>
        <fullName evidence="8">Alpha-type protein kinase domain-containing protein</fullName>
    </recommendedName>
</protein>
<proteinExistence type="inferred from homology"/>
<dbReference type="EMBL" id="HBKR01012338">
    <property type="protein sequence ID" value="CAE2298559.1"/>
    <property type="molecule type" value="Transcribed_RNA"/>
</dbReference>
<organism evidence="10">
    <name type="scientific">Paramoeba aestuarina</name>
    <dbReference type="NCBI Taxonomy" id="180227"/>
    <lineage>
        <taxon>Eukaryota</taxon>
        <taxon>Amoebozoa</taxon>
        <taxon>Discosea</taxon>
        <taxon>Flabellinia</taxon>
        <taxon>Dactylopodida</taxon>
        <taxon>Paramoebidae</taxon>
        <taxon>Paramoeba</taxon>
    </lineage>
</organism>
<name>A0A6U2Y647_9EUKA</name>
<evidence type="ECO:0000313" key="10">
    <source>
        <dbReference type="EMBL" id="CAE2298579.1"/>
    </source>
</evidence>
<dbReference type="Pfam" id="PF02816">
    <property type="entry name" value="Alpha_kinase"/>
    <property type="match status" value="1"/>
</dbReference>
<dbReference type="GO" id="GO:0004674">
    <property type="term" value="F:protein serine/threonine kinase activity"/>
    <property type="evidence" value="ECO:0007669"/>
    <property type="project" value="UniProtKB-KW"/>
</dbReference>
<evidence type="ECO:0000256" key="7">
    <source>
        <dbReference type="SAM" id="MobiDB-lite"/>
    </source>
</evidence>
<dbReference type="InterPro" id="IPR011009">
    <property type="entry name" value="Kinase-like_dom_sf"/>
</dbReference>
<dbReference type="InterPro" id="IPR004166">
    <property type="entry name" value="a-kinase_dom"/>
</dbReference>
<dbReference type="SMART" id="SM00811">
    <property type="entry name" value="Alpha_kinase"/>
    <property type="match status" value="1"/>
</dbReference>
<evidence type="ECO:0000256" key="2">
    <source>
        <dbReference type="ARBA" id="ARBA00022527"/>
    </source>
</evidence>
<dbReference type="Gene3D" id="3.30.200.20">
    <property type="entry name" value="Phosphorylase Kinase, domain 1"/>
    <property type="match status" value="1"/>
</dbReference>
<gene>
    <name evidence="9" type="ORF">NAES01612_LOCUS8187</name>
    <name evidence="10" type="ORF">NAES01612_LOCUS8193</name>
</gene>
<keyword evidence="3" id="KW-0808">Transferase</keyword>
<evidence type="ECO:0000256" key="5">
    <source>
        <dbReference type="ARBA" id="ARBA00022777"/>
    </source>
</evidence>
<accession>A0A6U2Y647</accession>
<dbReference type="InterPro" id="IPR051852">
    <property type="entry name" value="Alpha-type_PK"/>
</dbReference>
<keyword evidence="2" id="KW-0723">Serine/threonine-protein kinase</keyword>
<dbReference type="GO" id="GO:0005524">
    <property type="term" value="F:ATP binding"/>
    <property type="evidence" value="ECO:0007669"/>
    <property type="project" value="UniProtKB-KW"/>
</dbReference>
<dbReference type="PROSITE" id="PS51158">
    <property type="entry name" value="ALPHA_KINASE"/>
    <property type="match status" value="1"/>
</dbReference>
<evidence type="ECO:0000256" key="4">
    <source>
        <dbReference type="ARBA" id="ARBA00022741"/>
    </source>
</evidence>